<proteinExistence type="predicted"/>
<evidence type="ECO:0000313" key="2">
    <source>
        <dbReference type="Proteomes" id="UP000729402"/>
    </source>
</evidence>
<organism evidence="1 2">
    <name type="scientific">Zizania palustris</name>
    <name type="common">Northern wild rice</name>
    <dbReference type="NCBI Taxonomy" id="103762"/>
    <lineage>
        <taxon>Eukaryota</taxon>
        <taxon>Viridiplantae</taxon>
        <taxon>Streptophyta</taxon>
        <taxon>Embryophyta</taxon>
        <taxon>Tracheophyta</taxon>
        <taxon>Spermatophyta</taxon>
        <taxon>Magnoliopsida</taxon>
        <taxon>Liliopsida</taxon>
        <taxon>Poales</taxon>
        <taxon>Poaceae</taxon>
        <taxon>BOP clade</taxon>
        <taxon>Oryzoideae</taxon>
        <taxon>Oryzeae</taxon>
        <taxon>Zizaniinae</taxon>
        <taxon>Zizania</taxon>
    </lineage>
</organism>
<dbReference type="Proteomes" id="UP000729402">
    <property type="component" value="Unassembled WGS sequence"/>
</dbReference>
<evidence type="ECO:0000313" key="1">
    <source>
        <dbReference type="EMBL" id="KAG8048617.1"/>
    </source>
</evidence>
<reference evidence="1" key="2">
    <citation type="submission" date="2021-02" db="EMBL/GenBank/DDBJ databases">
        <authorList>
            <person name="Kimball J.A."/>
            <person name="Haas M.W."/>
            <person name="Macchietto M."/>
            <person name="Kono T."/>
            <person name="Duquette J."/>
            <person name="Shao M."/>
        </authorList>
    </citation>
    <scope>NUCLEOTIDE SEQUENCE</scope>
    <source>
        <tissue evidence="1">Fresh leaf tissue</tissue>
    </source>
</reference>
<gene>
    <name evidence="1" type="ORF">GUJ93_ZPchr0009g1731</name>
</gene>
<accession>A0A8J5UXK2</accession>
<dbReference type="EMBL" id="JAAALK010000289">
    <property type="protein sequence ID" value="KAG8048617.1"/>
    <property type="molecule type" value="Genomic_DNA"/>
</dbReference>
<dbReference type="AlphaFoldDB" id="A0A8J5UXK2"/>
<name>A0A8J5UXK2_ZIZPA</name>
<keyword evidence="2" id="KW-1185">Reference proteome</keyword>
<reference evidence="1" key="1">
    <citation type="journal article" date="2021" name="bioRxiv">
        <title>Whole Genome Assembly and Annotation of Northern Wild Rice, Zizania palustris L., Supports a Whole Genome Duplication in the Zizania Genus.</title>
        <authorList>
            <person name="Haas M."/>
            <person name="Kono T."/>
            <person name="Macchietto M."/>
            <person name="Millas R."/>
            <person name="McGilp L."/>
            <person name="Shao M."/>
            <person name="Duquette J."/>
            <person name="Hirsch C.N."/>
            <person name="Kimball J."/>
        </authorList>
    </citation>
    <scope>NUCLEOTIDE SEQUENCE</scope>
    <source>
        <tissue evidence="1">Fresh leaf tissue</tissue>
    </source>
</reference>
<protein>
    <submittedName>
        <fullName evidence="1">Uncharacterized protein</fullName>
    </submittedName>
</protein>
<sequence length="79" mass="8157">MTLGTLGGGAARLRFRDVCPDLTAAVRHPAFGGVHGPDSAAVVRDPVNGGAHDPDPTVVVQDPMAGGAQTQIWQRQCVI</sequence>
<comment type="caution">
    <text evidence="1">The sequence shown here is derived from an EMBL/GenBank/DDBJ whole genome shotgun (WGS) entry which is preliminary data.</text>
</comment>